<proteinExistence type="predicted"/>
<evidence type="ECO:0000313" key="2">
    <source>
        <dbReference type="Proteomes" id="UP000694892"/>
    </source>
</evidence>
<dbReference type="PANTHER" id="PTHR21301">
    <property type="entry name" value="REVERSE TRANSCRIPTASE"/>
    <property type="match status" value="1"/>
</dbReference>
<gene>
    <name evidence="1" type="ORF">XELAEV_18022300mg</name>
</gene>
<dbReference type="PANTHER" id="PTHR21301:SF12">
    <property type="match status" value="1"/>
</dbReference>
<accession>A0A974D204</accession>
<dbReference type="AlphaFoldDB" id="A0A974D204"/>
<reference evidence="2" key="1">
    <citation type="journal article" date="2016" name="Nature">
        <title>Genome evolution in the allotetraploid frog Xenopus laevis.</title>
        <authorList>
            <person name="Session A.M."/>
            <person name="Uno Y."/>
            <person name="Kwon T."/>
            <person name="Chapman J.A."/>
            <person name="Toyoda A."/>
            <person name="Takahashi S."/>
            <person name="Fukui A."/>
            <person name="Hikosaka A."/>
            <person name="Suzuki A."/>
            <person name="Kondo M."/>
            <person name="van Heeringen S.J."/>
            <person name="Quigley I."/>
            <person name="Heinz S."/>
            <person name="Ogino H."/>
            <person name="Ochi H."/>
            <person name="Hellsten U."/>
            <person name="Lyons J.B."/>
            <person name="Simakov O."/>
            <person name="Putnam N."/>
            <person name="Stites J."/>
            <person name="Kuroki Y."/>
            <person name="Tanaka T."/>
            <person name="Michiue T."/>
            <person name="Watanabe M."/>
            <person name="Bogdanovic O."/>
            <person name="Lister R."/>
            <person name="Georgiou G."/>
            <person name="Paranjpe S.S."/>
            <person name="van Kruijsbergen I."/>
            <person name="Shu S."/>
            <person name="Carlson J."/>
            <person name="Kinoshita T."/>
            <person name="Ohta Y."/>
            <person name="Mawaribuchi S."/>
            <person name="Jenkins J."/>
            <person name="Grimwood J."/>
            <person name="Schmutz J."/>
            <person name="Mitros T."/>
            <person name="Mozaffari S.V."/>
            <person name="Suzuki Y."/>
            <person name="Haramoto Y."/>
            <person name="Yamamoto T.S."/>
            <person name="Takagi C."/>
            <person name="Heald R."/>
            <person name="Miller K."/>
            <person name="Haudenschild C."/>
            <person name="Kitzman J."/>
            <person name="Nakayama T."/>
            <person name="Izutsu Y."/>
            <person name="Robert J."/>
            <person name="Fortriede J."/>
            <person name="Burns K."/>
            <person name="Lotay V."/>
            <person name="Karimi K."/>
            <person name="Yasuoka Y."/>
            <person name="Dichmann D.S."/>
            <person name="Flajnik M.F."/>
            <person name="Houston D.W."/>
            <person name="Shendure J."/>
            <person name="DuPasquier L."/>
            <person name="Vize P.D."/>
            <person name="Zorn A.M."/>
            <person name="Ito M."/>
            <person name="Marcotte E.M."/>
            <person name="Wallingford J.B."/>
            <person name="Ito Y."/>
            <person name="Asashima M."/>
            <person name="Ueno N."/>
            <person name="Matsuda Y."/>
            <person name="Veenstra G.J."/>
            <person name="Fujiyama A."/>
            <person name="Harland R.M."/>
            <person name="Taira M."/>
            <person name="Rokhsar D.S."/>
        </authorList>
    </citation>
    <scope>NUCLEOTIDE SEQUENCE [LARGE SCALE GENOMIC DNA]</scope>
    <source>
        <strain evidence="2">J</strain>
    </source>
</reference>
<protein>
    <submittedName>
        <fullName evidence="1">Uncharacterized protein</fullName>
    </submittedName>
</protein>
<dbReference type="EMBL" id="CM004472">
    <property type="protein sequence ID" value="OCT84158.1"/>
    <property type="molecule type" value="Genomic_DNA"/>
</dbReference>
<evidence type="ECO:0000313" key="1">
    <source>
        <dbReference type="EMBL" id="OCT84158.1"/>
    </source>
</evidence>
<dbReference type="Proteomes" id="UP000694892">
    <property type="component" value="Chromosome 4L"/>
</dbReference>
<organism evidence="1 2">
    <name type="scientific">Xenopus laevis</name>
    <name type="common">African clawed frog</name>
    <dbReference type="NCBI Taxonomy" id="8355"/>
    <lineage>
        <taxon>Eukaryota</taxon>
        <taxon>Metazoa</taxon>
        <taxon>Chordata</taxon>
        <taxon>Craniata</taxon>
        <taxon>Vertebrata</taxon>
        <taxon>Euteleostomi</taxon>
        <taxon>Amphibia</taxon>
        <taxon>Batrachia</taxon>
        <taxon>Anura</taxon>
        <taxon>Pipoidea</taxon>
        <taxon>Pipidae</taxon>
        <taxon>Xenopodinae</taxon>
        <taxon>Xenopus</taxon>
        <taxon>Xenopus</taxon>
    </lineage>
</organism>
<sequence>MRLNEHRSSIRNAHSKMTSVGQHWTECKHNVAQLRWQVLEEVKSDYVNIDKKLLQHECFWIWKLGTLAPKGLNEIWGLNCFL</sequence>
<name>A0A974D204_XENLA</name>